<dbReference type="EMBL" id="ML208272">
    <property type="protein sequence ID" value="TFK73802.1"/>
    <property type="molecule type" value="Genomic_DNA"/>
</dbReference>
<evidence type="ECO:0000313" key="1">
    <source>
        <dbReference type="EMBL" id="TFK73802.1"/>
    </source>
</evidence>
<reference evidence="1 2" key="1">
    <citation type="journal article" date="2019" name="Nat. Ecol. Evol.">
        <title>Megaphylogeny resolves global patterns of mushroom evolution.</title>
        <authorList>
            <person name="Varga T."/>
            <person name="Krizsan K."/>
            <person name="Foldi C."/>
            <person name="Dima B."/>
            <person name="Sanchez-Garcia M."/>
            <person name="Sanchez-Ramirez S."/>
            <person name="Szollosi G.J."/>
            <person name="Szarkandi J.G."/>
            <person name="Papp V."/>
            <person name="Albert L."/>
            <person name="Andreopoulos W."/>
            <person name="Angelini C."/>
            <person name="Antonin V."/>
            <person name="Barry K.W."/>
            <person name="Bougher N.L."/>
            <person name="Buchanan P."/>
            <person name="Buyck B."/>
            <person name="Bense V."/>
            <person name="Catcheside P."/>
            <person name="Chovatia M."/>
            <person name="Cooper J."/>
            <person name="Damon W."/>
            <person name="Desjardin D."/>
            <person name="Finy P."/>
            <person name="Geml J."/>
            <person name="Haridas S."/>
            <person name="Hughes K."/>
            <person name="Justo A."/>
            <person name="Karasinski D."/>
            <person name="Kautmanova I."/>
            <person name="Kiss B."/>
            <person name="Kocsube S."/>
            <person name="Kotiranta H."/>
            <person name="LaButti K.M."/>
            <person name="Lechner B.E."/>
            <person name="Liimatainen K."/>
            <person name="Lipzen A."/>
            <person name="Lukacs Z."/>
            <person name="Mihaltcheva S."/>
            <person name="Morgado L.N."/>
            <person name="Niskanen T."/>
            <person name="Noordeloos M.E."/>
            <person name="Ohm R.A."/>
            <person name="Ortiz-Santana B."/>
            <person name="Ovrebo C."/>
            <person name="Racz N."/>
            <person name="Riley R."/>
            <person name="Savchenko A."/>
            <person name="Shiryaev A."/>
            <person name="Soop K."/>
            <person name="Spirin V."/>
            <person name="Szebenyi C."/>
            <person name="Tomsovsky M."/>
            <person name="Tulloss R.E."/>
            <person name="Uehling J."/>
            <person name="Grigoriev I.V."/>
            <person name="Vagvolgyi C."/>
            <person name="Papp T."/>
            <person name="Martin F.M."/>
            <person name="Miettinen O."/>
            <person name="Hibbett D.S."/>
            <person name="Nagy L.G."/>
        </authorList>
    </citation>
    <scope>NUCLEOTIDE SEQUENCE [LARGE SCALE GENOMIC DNA]</scope>
    <source>
        <strain evidence="1 2">NL-1719</strain>
    </source>
</reference>
<dbReference type="Proteomes" id="UP000308600">
    <property type="component" value="Unassembled WGS sequence"/>
</dbReference>
<protein>
    <submittedName>
        <fullName evidence="1">Uncharacterized protein</fullName>
    </submittedName>
</protein>
<accession>A0ACD3B893</accession>
<name>A0ACD3B893_9AGAR</name>
<evidence type="ECO:0000313" key="2">
    <source>
        <dbReference type="Proteomes" id="UP000308600"/>
    </source>
</evidence>
<proteinExistence type="predicted"/>
<gene>
    <name evidence="1" type="ORF">BDN72DRAFT_834147</name>
</gene>
<sequence>MTRTKGAPNRTTSRFPEDEYLSLTGSDSDGDLRFRTTPQLVQQRKGTALTGSRVQPTRISSTGSGRRKTIPHPVQGLAPSESEQDTNTQKSARQLRRKRRKVSKAVNCAESSSDDPSIPGPGLEVENSGLPSVEPEKQQSKSVSPVRSMTVPSPPPTLPPPPRPTTVFLGAGTPGHDVVPTSSNLSALVGRRPIPLPLPSRVQPLPSISDSRLVVTNTPSSPPPLNRNHHPVHWYQDGNLWIELDGVHFKLHWSLMANQSTFFRERYESWRTDARKKGLMTGEEVVNLDGKGITAGDFAELLALTHFSRNSHEDSPTRVISILSASHALSFNGPYDWAKERFIQLWTIGEDFANLSTITTYSPNDAKNAFALSRTCEISDALKSALYRLMCLQSSDFKDGERQDWERDMGIDLLQCHERLSTHWATTISRLRLPPCSTPPISTDITGPTSSKPICASQDAIRSDIIHFRLLSKSGFYERFRNNPLMGLHTLKSQLIPYKPTTANTSRKRKRGEKEVDLAQDDSKDAKPEISPWADTQNGGGYCDNCLLNMRDKCADEMDVCWEKLEEWAGLNVEALEEDNDGLEYS</sequence>
<organism evidence="1 2">
    <name type="scientific">Pluteus cervinus</name>
    <dbReference type="NCBI Taxonomy" id="181527"/>
    <lineage>
        <taxon>Eukaryota</taxon>
        <taxon>Fungi</taxon>
        <taxon>Dikarya</taxon>
        <taxon>Basidiomycota</taxon>
        <taxon>Agaricomycotina</taxon>
        <taxon>Agaricomycetes</taxon>
        <taxon>Agaricomycetidae</taxon>
        <taxon>Agaricales</taxon>
        <taxon>Pluteineae</taxon>
        <taxon>Pluteaceae</taxon>
        <taxon>Pluteus</taxon>
    </lineage>
</organism>
<keyword evidence="2" id="KW-1185">Reference proteome</keyword>